<dbReference type="Proteomes" id="UP001152320">
    <property type="component" value="Chromosome 1"/>
</dbReference>
<keyword evidence="2" id="KW-1185">Reference proteome</keyword>
<organism evidence="1 2">
    <name type="scientific">Holothuria leucospilota</name>
    <name type="common">Black long sea cucumber</name>
    <name type="synonym">Mertensiothuria leucospilota</name>
    <dbReference type="NCBI Taxonomy" id="206669"/>
    <lineage>
        <taxon>Eukaryota</taxon>
        <taxon>Metazoa</taxon>
        <taxon>Echinodermata</taxon>
        <taxon>Eleutherozoa</taxon>
        <taxon>Echinozoa</taxon>
        <taxon>Holothuroidea</taxon>
        <taxon>Aspidochirotacea</taxon>
        <taxon>Aspidochirotida</taxon>
        <taxon>Holothuriidae</taxon>
        <taxon>Holothuria</taxon>
    </lineage>
</organism>
<evidence type="ECO:0000313" key="2">
    <source>
        <dbReference type="Proteomes" id="UP001152320"/>
    </source>
</evidence>
<proteinExistence type="predicted"/>
<name>A0A9Q1CPF5_HOLLE</name>
<reference evidence="1" key="1">
    <citation type="submission" date="2021-10" db="EMBL/GenBank/DDBJ databases">
        <title>Tropical sea cucumber genome reveals ecological adaptation and Cuvierian tubules defense mechanism.</title>
        <authorList>
            <person name="Chen T."/>
        </authorList>
    </citation>
    <scope>NUCLEOTIDE SEQUENCE</scope>
    <source>
        <strain evidence="1">Nanhai2018</strain>
        <tissue evidence="1">Muscle</tissue>
    </source>
</reference>
<accession>A0A9Q1CPF5</accession>
<sequence>MTDLEIDITGCQTWDEMVTKYQEQIPDDEGNPMTHRLQMTYSKRKNAVAFGGGQRSSGVTNGSNTENLLLTQYLKSSYMIFCFTTFVLFNKLPNFQ</sequence>
<gene>
    <name evidence="1" type="ORF">HOLleu_00783</name>
</gene>
<dbReference type="AlphaFoldDB" id="A0A9Q1CPF5"/>
<protein>
    <submittedName>
        <fullName evidence="1">Uncharacterized protein</fullName>
    </submittedName>
</protein>
<evidence type="ECO:0000313" key="1">
    <source>
        <dbReference type="EMBL" id="KAJ8048458.1"/>
    </source>
</evidence>
<dbReference type="EMBL" id="JAIZAY010000001">
    <property type="protein sequence ID" value="KAJ8048458.1"/>
    <property type="molecule type" value="Genomic_DNA"/>
</dbReference>
<comment type="caution">
    <text evidence="1">The sequence shown here is derived from an EMBL/GenBank/DDBJ whole genome shotgun (WGS) entry which is preliminary data.</text>
</comment>